<dbReference type="InterPro" id="IPR001138">
    <property type="entry name" value="Zn2Cys6_DnaBD"/>
</dbReference>
<dbReference type="EMBL" id="MU001634">
    <property type="protein sequence ID" value="KAF2484167.1"/>
    <property type="molecule type" value="Genomic_DNA"/>
</dbReference>
<dbReference type="GeneID" id="54477935"/>
<dbReference type="OrthoDB" id="5355161at2759"/>
<dbReference type="PANTHER" id="PTHR38791">
    <property type="entry name" value="ZN(II)2CYS6 TRANSCRIPTION FACTOR (EUROFUNG)-RELATED-RELATED"/>
    <property type="match status" value="1"/>
</dbReference>
<protein>
    <recommendedName>
        <fullName evidence="2">Zn(2)-C6 fungal-type domain-containing protein</fullName>
    </recommendedName>
</protein>
<dbReference type="AlphaFoldDB" id="A0A6A6PY63"/>
<dbReference type="InterPro" id="IPR036864">
    <property type="entry name" value="Zn2-C6_fun-type_DNA-bd_sf"/>
</dbReference>
<dbReference type="Gene3D" id="4.10.240.10">
    <property type="entry name" value="Zn(2)-C6 fungal-type DNA-binding domain"/>
    <property type="match status" value="1"/>
</dbReference>
<evidence type="ECO:0000313" key="4">
    <source>
        <dbReference type="Proteomes" id="UP000799767"/>
    </source>
</evidence>
<keyword evidence="1" id="KW-0539">Nucleus</keyword>
<gene>
    <name evidence="3" type="ORF">BDY17DRAFT_323037</name>
</gene>
<feature type="domain" description="Zn(2)-C6 fungal-type" evidence="2">
    <location>
        <begin position="6"/>
        <end position="36"/>
    </location>
</feature>
<dbReference type="PROSITE" id="PS50048">
    <property type="entry name" value="ZN2_CY6_FUNGAL_2"/>
    <property type="match status" value="1"/>
</dbReference>
<dbReference type="RefSeq" id="XP_033590737.1">
    <property type="nucleotide sequence ID" value="XM_033736933.1"/>
</dbReference>
<evidence type="ECO:0000313" key="3">
    <source>
        <dbReference type="EMBL" id="KAF2484167.1"/>
    </source>
</evidence>
<evidence type="ECO:0000256" key="1">
    <source>
        <dbReference type="ARBA" id="ARBA00023242"/>
    </source>
</evidence>
<accession>A0A6A6PY63</accession>
<dbReference type="GO" id="GO:0000981">
    <property type="term" value="F:DNA-binding transcription factor activity, RNA polymerase II-specific"/>
    <property type="evidence" value="ECO:0007669"/>
    <property type="project" value="InterPro"/>
</dbReference>
<keyword evidence="4" id="KW-1185">Reference proteome</keyword>
<evidence type="ECO:0000259" key="2">
    <source>
        <dbReference type="PROSITE" id="PS50048"/>
    </source>
</evidence>
<dbReference type="SUPFAM" id="SSF57701">
    <property type="entry name" value="Zn2/Cys6 DNA-binding domain"/>
    <property type="match status" value="1"/>
</dbReference>
<dbReference type="CDD" id="cd00067">
    <property type="entry name" value="GAL4"/>
    <property type="match status" value="1"/>
</dbReference>
<dbReference type="InterPro" id="IPR053175">
    <property type="entry name" value="DHMBA_Reg_Transcription_Factor"/>
</dbReference>
<dbReference type="Proteomes" id="UP000799767">
    <property type="component" value="Unassembled WGS sequence"/>
</dbReference>
<sequence>METRQKCEACRATDSVCDLERPVCGRCTANALVCVYPARPVAFDFVDQNAAAAFASRRAASRRAREASRRRAPIPLDVRMLQETSPSALPDPQHPDFQLGPPILHELDDRVLQRFIGRWSSGVTCLGCLDSMPALLQTSNRDSAISKAILATAYADLAALERHGNPGSKSYQAYFGTLQRLRHDLADPLFAPSNEVLAAILAVDAFEVLYLNRTDPLGIHTSAILRLLELRSGDIMTQEQGYPLWRSAYQRIQVRQLFCGKQLTASMDMRGYAVEDDSRPEVRTINFVTAACGIMAQVKEERENPDENSRLESMSHLSARLRSLTQEARQWCEVNSSVPRPRRVDFSVDMPLSRVFPRTTTLVFDNGRMASDRLLFHTCVMKALDTLIALRTQMFSSERTTDDGVGRPRDSLETTQLDLRELHTTCRHILDMIPGILGLAGSPTSDPQTLNDTGVLTVKSPLRTIASLEYAPVEIKEEAHALLGYLDAHRHIIRQT</sequence>
<name>A0A6A6PY63_9PEZI</name>
<proteinExistence type="predicted"/>
<dbReference type="GO" id="GO:0008270">
    <property type="term" value="F:zinc ion binding"/>
    <property type="evidence" value="ECO:0007669"/>
    <property type="project" value="InterPro"/>
</dbReference>
<dbReference type="PANTHER" id="PTHR38791:SF1">
    <property type="entry name" value="TRANSCRIPTION FACTOR, PUTATIVE-RELATED"/>
    <property type="match status" value="1"/>
</dbReference>
<organism evidence="3 4">
    <name type="scientific">Neohortaea acidophila</name>
    <dbReference type="NCBI Taxonomy" id="245834"/>
    <lineage>
        <taxon>Eukaryota</taxon>
        <taxon>Fungi</taxon>
        <taxon>Dikarya</taxon>
        <taxon>Ascomycota</taxon>
        <taxon>Pezizomycotina</taxon>
        <taxon>Dothideomycetes</taxon>
        <taxon>Dothideomycetidae</taxon>
        <taxon>Mycosphaerellales</taxon>
        <taxon>Teratosphaeriaceae</taxon>
        <taxon>Neohortaea</taxon>
    </lineage>
</organism>
<reference evidence="3" key="1">
    <citation type="journal article" date="2020" name="Stud. Mycol.">
        <title>101 Dothideomycetes genomes: a test case for predicting lifestyles and emergence of pathogens.</title>
        <authorList>
            <person name="Haridas S."/>
            <person name="Albert R."/>
            <person name="Binder M."/>
            <person name="Bloem J."/>
            <person name="Labutti K."/>
            <person name="Salamov A."/>
            <person name="Andreopoulos B."/>
            <person name="Baker S."/>
            <person name="Barry K."/>
            <person name="Bills G."/>
            <person name="Bluhm B."/>
            <person name="Cannon C."/>
            <person name="Castanera R."/>
            <person name="Culley D."/>
            <person name="Daum C."/>
            <person name="Ezra D."/>
            <person name="Gonzalez J."/>
            <person name="Henrissat B."/>
            <person name="Kuo A."/>
            <person name="Liang C."/>
            <person name="Lipzen A."/>
            <person name="Lutzoni F."/>
            <person name="Magnuson J."/>
            <person name="Mondo S."/>
            <person name="Nolan M."/>
            <person name="Ohm R."/>
            <person name="Pangilinan J."/>
            <person name="Park H.-J."/>
            <person name="Ramirez L."/>
            <person name="Alfaro M."/>
            <person name="Sun H."/>
            <person name="Tritt A."/>
            <person name="Yoshinaga Y."/>
            <person name="Zwiers L.-H."/>
            <person name="Turgeon B."/>
            <person name="Goodwin S."/>
            <person name="Spatafora J."/>
            <person name="Crous P."/>
            <person name="Grigoriev I."/>
        </authorList>
    </citation>
    <scope>NUCLEOTIDE SEQUENCE</scope>
    <source>
        <strain evidence="3">CBS 113389</strain>
    </source>
</reference>